<proteinExistence type="predicted"/>
<reference evidence="2" key="1">
    <citation type="journal article" date="2023" name="Front. Plant Sci.">
        <title>Chromosomal-level genome assembly of Melastoma candidum provides insights into trichome evolution.</title>
        <authorList>
            <person name="Zhong Y."/>
            <person name="Wu W."/>
            <person name="Sun C."/>
            <person name="Zou P."/>
            <person name="Liu Y."/>
            <person name="Dai S."/>
            <person name="Zhou R."/>
        </authorList>
    </citation>
    <scope>NUCLEOTIDE SEQUENCE [LARGE SCALE GENOMIC DNA]</scope>
</reference>
<organism evidence="1 2">
    <name type="scientific">Melastoma candidum</name>
    <dbReference type="NCBI Taxonomy" id="119954"/>
    <lineage>
        <taxon>Eukaryota</taxon>
        <taxon>Viridiplantae</taxon>
        <taxon>Streptophyta</taxon>
        <taxon>Embryophyta</taxon>
        <taxon>Tracheophyta</taxon>
        <taxon>Spermatophyta</taxon>
        <taxon>Magnoliopsida</taxon>
        <taxon>eudicotyledons</taxon>
        <taxon>Gunneridae</taxon>
        <taxon>Pentapetalae</taxon>
        <taxon>rosids</taxon>
        <taxon>malvids</taxon>
        <taxon>Myrtales</taxon>
        <taxon>Melastomataceae</taxon>
        <taxon>Melastomatoideae</taxon>
        <taxon>Melastomateae</taxon>
        <taxon>Melastoma</taxon>
    </lineage>
</organism>
<dbReference type="EMBL" id="CM042880">
    <property type="protein sequence ID" value="KAI4390019.1"/>
    <property type="molecule type" value="Genomic_DNA"/>
</dbReference>
<dbReference type="Proteomes" id="UP001057402">
    <property type="component" value="Chromosome 1"/>
</dbReference>
<name>A0ACB9SJK1_9MYRT</name>
<accession>A0ACB9SJK1</accession>
<sequence>MGITKQPSYAEPPKRRKKKGRPSLLDIQKRLLKQQKSQSPPSHRINPNPSPTDQNHLNTPSDDDNERLPKKYRPFLGMDGDDPNYNSGLDGREVLKIPAVDLVGGWGRGVKGIKFWAGVGRE</sequence>
<protein>
    <submittedName>
        <fullName evidence="1">Uncharacterized protein</fullName>
    </submittedName>
</protein>
<gene>
    <name evidence="1" type="ORF">MLD38_002175</name>
</gene>
<keyword evidence="2" id="KW-1185">Reference proteome</keyword>
<evidence type="ECO:0000313" key="2">
    <source>
        <dbReference type="Proteomes" id="UP001057402"/>
    </source>
</evidence>
<evidence type="ECO:0000313" key="1">
    <source>
        <dbReference type="EMBL" id="KAI4390019.1"/>
    </source>
</evidence>
<comment type="caution">
    <text evidence="1">The sequence shown here is derived from an EMBL/GenBank/DDBJ whole genome shotgun (WGS) entry which is preliminary data.</text>
</comment>